<accession>A0A9D7S7S7</accession>
<evidence type="ECO:0000259" key="2">
    <source>
        <dbReference type="PROSITE" id="PS50164"/>
    </source>
</evidence>
<dbReference type="Proteomes" id="UP000808349">
    <property type="component" value="Unassembled WGS sequence"/>
</dbReference>
<comment type="similarity">
    <text evidence="1">Belongs to the UPF0213 family.</text>
</comment>
<dbReference type="PROSITE" id="PS50164">
    <property type="entry name" value="GIY_YIG"/>
    <property type="match status" value="1"/>
</dbReference>
<protein>
    <submittedName>
        <fullName evidence="3">GIY-YIG nuclease family protein</fullName>
    </submittedName>
</protein>
<dbReference type="PANTHER" id="PTHR34477:SF1">
    <property type="entry name" value="UPF0213 PROTEIN YHBQ"/>
    <property type="match status" value="1"/>
</dbReference>
<feature type="domain" description="GIY-YIG" evidence="2">
    <location>
        <begin position="1"/>
        <end position="75"/>
    </location>
</feature>
<dbReference type="EMBL" id="JADKFW010000004">
    <property type="protein sequence ID" value="MBK9717510.1"/>
    <property type="molecule type" value="Genomic_DNA"/>
</dbReference>
<dbReference type="InterPro" id="IPR000305">
    <property type="entry name" value="GIY-YIG_endonuc"/>
</dbReference>
<organism evidence="3 4">
    <name type="scientific">Candidatus Defluviibacterium haderslevense</name>
    <dbReference type="NCBI Taxonomy" id="2981993"/>
    <lineage>
        <taxon>Bacteria</taxon>
        <taxon>Pseudomonadati</taxon>
        <taxon>Bacteroidota</taxon>
        <taxon>Saprospiria</taxon>
        <taxon>Saprospirales</taxon>
        <taxon>Saprospiraceae</taxon>
        <taxon>Candidatus Defluviibacterium</taxon>
    </lineage>
</organism>
<proteinExistence type="inferred from homology"/>
<evidence type="ECO:0000256" key="1">
    <source>
        <dbReference type="ARBA" id="ARBA00007435"/>
    </source>
</evidence>
<sequence>MVYVYVLESQTDSTWYVGMTKNLEVRLKEHNAGKSKFTKGHMPWKVIYHEEALDFVSGRKLEKYFKTAAGKKYIQKKLSS</sequence>
<name>A0A9D7S7S7_9BACT</name>
<dbReference type="Pfam" id="PF01541">
    <property type="entry name" value="GIY-YIG"/>
    <property type="match status" value="1"/>
</dbReference>
<dbReference type="AlphaFoldDB" id="A0A9D7S7S7"/>
<comment type="caution">
    <text evidence="3">The sequence shown here is derived from an EMBL/GenBank/DDBJ whole genome shotgun (WGS) entry which is preliminary data.</text>
</comment>
<evidence type="ECO:0000313" key="3">
    <source>
        <dbReference type="EMBL" id="MBK9717510.1"/>
    </source>
</evidence>
<dbReference type="CDD" id="cd10449">
    <property type="entry name" value="GIY-YIG_SLX1_like"/>
    <property type="match status" value="1"/>
</dbReference>
<reference evidence="3 4" key="1">
    <citation type="submission" date="2020-10" db="EMBL/GenBank/DDBJ databases">
        <title>Connecting structure to function with the recovery of over 1000 high-quality activated sludge metagenome-assembled genomes encoding full-length rRNA genes using long-read sequencing.</title>
        <authorList>
            <person name="Singleton C.M."/>
            <person name="Petriglieri F."/>
            <person name="Kristensen J.M."/>
            <person name="Kirkegaard R.H."/>
            <person name="Michaelsen T.Y."/>
            <person name="Andersen M.H."/>
            <person name="Karst S.M."/>
            <person name="Dueholm M.S."/>
            <person name="Nielsen P.H."/>
            <person name="Albertsen M."/>
        </authorList>
    </citation>
    <scope>NUCLEOTIDE SEQUENCE [LARGE SCALE GENOMIC DNA]</scope>
    <source>
        <strain evidence="3">Ribe_18-Q3-R11-54_BAT3C.373</strain>
    </source>
</reference>
<dbReference type="InterPro" id="IPR035901">
    <property type="entry name" value="GIY-YIG_endonuc_sf"/>
</dbReference>
<evidence type="ECO:0000313" key="4">
    <source>
        <dbReference type="Proteomes" id="UP000808349"/>
    </source>
</evidence>
<dbReference type="InterPro" id="IPR050190">
    <property type="entry name" value="UPF0213_domain"/>
</dbReference>
<gene>
    <name evidence="3" type="ORF">IPO85_08360</name>
</gene>
<dbReference type="PANTHER" id="PTHR34477">
    <property type="entry name" value="UPF0213 PROTEIN YHBQ"/>
    <property type="match status" value="1"/>
</dbReference>
<dbReference type="Gene3D" id="3.40.1440.10">
    <property type="entry name" value="GIY-YIG endonuclease"/>
    <property type="match status" value="1"/>
</dbReference>
<dbReference type="SUPFAM" id="SSF82771">
    <property type="entry name" value="GIY-YIG endonuclease"/>
    <property type="match status" value="1"/>
</dbReference>